<dbReference type="OrthoDB" id="7130006at2759"/>
<dbReference type="Proteomes" id="UP000243217">
    <property type="component" value="Unassembled WGS sequence"/>
</dbReference>
<dbReference type="InterPro" id="IPR029058">
    <property type="entry name" value="AB_hydrolase_fold"/>
</dbReference>
<dbReference type="PANTHER" id="PTHR43329">
    <property type="entry name" value="EPOXIDE HYDROLASE"/>
    <property type="match status" value="1"/>
</dbReference>
<evidence type="ECO:0000259" key="1">
    <source>
        <dbReference type="Pfam" id="PF00561"/>
    </source>
</evidence>
<feature type="domain" description="AB hydrolase-1" evidence="1">
    <location>
        <begin position="20"/>
        <end position="64"/>
    </location>
</feature>
<proteinExistence type="predicted"/>
<organism evidence="2 3">
    <name type="scientific">Thraustotheca clavata</name>
    <dbReference type="NCBI Taxonomy" id="74557"/>
    <lineage>
        <taxon>Eukaryota</taxon>
        <taxon>Sar</taxon>
        <taxon>Stramenopiles</taxon>
        <taxon>Oomycota</taxon>
        <taxon>Saprolegniomycetes</taxon>
        <taxon>Saprolegniales</taxon>
        <taxon>Achlyaceae</taxon>
        <taxon>Thraustotheca</taxon>
    </lineage>
</organism>
<evidence type="ECO:0000313" key="2">
    <source>
        <dbReference type="EMBL" id="OQS05624.1"/>
    </source>
</evidence>
<protein>
    <recommendedName>
        <fullName evidence="1">AB hydrolase-1 domain-containing protein</fullName>
    </recommendedName>
</protein>
<reference evidence="2 3" key="1">
    <citation type="journal article" date="2014" name="Genome Biol. Evol.">
        <title>The secreted proteins of Achlya hypogyna and Thraustotheca clavata identify the ancestral oomycete secretome and reveal gene acquisitions by horizontal gene transfer.</title>
        <authorList>
            <person name="Misner I."/>
            <person name="Blouin N."/>
            <person name="Leonard G."/>
            <person name="Richards T.A."/>
            <person name="Lane C.E."/>
        </authorList>
    </citation>
    <scope>NUCLEOTIDE SEQUENCE [LARGE SCALE GENOMIC DNA]</scope>
    <source>
        <strain evidence="2 3">ATCC 34112</strain>
    </source>
</reference>
<gene>
    <name evidence="2" type="ORF">THRCLA_20566</name>
</gene>
<dbReference type="SUPFAM" id="SSF53474">
    <property type="entry name" value="alpha/beta-Hydrolases"/>
    <property type="match status" value="1"/>
</dbReference>
<dbReference type="AlphaFoldDB" id="A0A1W0A5Q6"/>
<accession>A0A1W0A5Q6</accession>
<sequence length="161" mass="18687">MPNFLVNTLFMMDYKHILPDTLNIDKVIAVGHDWGGLVSWYMALYQPHRVLAEASSCTPYWNTLPENSKLESFVKIYPILACQLYLVQDQAAQVFDANIEKIFRLVYSFKCIKSPPMTQGMEELIPNLKRCHIEEASHYLLWESPDKANSVLKQWFLQITS</sequence>
<name>A0A1W0A5Q6_9STRA</name>
<dbReference type="Gene3D" id="3.40.50.1820">
    <property type="entry name" value="alpha/beta hydrolase"/>
    <property type="match status" value="1"/>
</dbReference>
<keyword evidence="3" id="KW-1185">Reference proteome</keyword>
<dbReference type="InterPro" id="IPR000073">
    <property type="entry name" value="AB_hydrolase_1"/>
</dbReference>
<comment type="caution">
    <text evidence="2">The sequence shown here is derived from an EMBL/GenBank/DDBJ whole genome shotgun (WGS) entry which is preliminary data.</text>
</comment>
<dbReference type="EMBL" id="JNBS01000437">
    <property type="protein sequence ID" value="OQS05624.1"/>
    <property type="molecule type" value="Genomic_DNA"/>
</dbReference>
<evidence type="ECO:0000313" key="3">
    <source>
        <dbReference type="Proteomes" id="UP000243217"/>
    </source>
</evidence>
<dbReference type="Pfam" id="PF00561">
    <property type="entry name" value="Abhydrolase_1"/>
    <property type="match status" value="1"/>
</dbReference>
<dbReference type="STRING" id="74557.A0A1W0A5Q6"/>